<keyword evidence="8" id="KW-1015">Disulfide bond</keyword>
<protein>
    <submittedName>
        <fullName evidence="11">Zinc metalloprotease</fullName>
    </submittedName>
</protein>
<dbReference type="PANTHER" id="PTHR47466">
    <property type="match status" value="1"/>
</dbReference>
<dbReference type="PANTHER" id="PTHR47466:SF1">
    <property type="entry name" value="METALLOPROTEASE MEP1 (AFU_ORTHOLOGUE AFUA_1G07730)-RELATED"/>
    <property type="match status" value="1"/>
</dbReference>
<reference evidence="11 12" key="1">
    <citation type="submission" date="2021-01" db="EMBL/GenBank/DDBJ databases">
        <title>Whole genome shotgun sequence of Planotetraspora phitsanulokensis NBRC 104273.</title>
        <authorList>
            <person name="Komaki H."/>
            <person name="Tamura T."/>
        </authorList>
    </citation>
    <scope>NUCLEOTIDE SEQUENCE [LARGE SCALE GENOMIC DNA]</scope>
    <source>
        <strain evidence="11 12">NBRC 104273</strain>
    </source>
</reference>
<feature type="signal peptide" evidence="9">
    <location>
        <begin position="1"/>
        <end position="22"/>
    </location>
</feature>
<dbReference type="RefSeq" id="WP_204074235.1">
    <property type="nucleotide sequence ID" value="NZ_BAABHI010000031.1"/>
</dbReference>
<evidence type="ECO:0000256" key="4">
    <source>
        <dbReference type="ARBA" id="ARBA00022729"/>
    </source>
</evidence>
<dbReference type="EMBL" id="BOOP01000015">
    <property type="protein sequence ID" value="GII38598.1"/>
    <property type="molecule type" value="Genomic_DNA"/>
</dbReference>
<dbReference type="GO" id="GO:0008237">
    <property type="term" value="F:metallopeptidase activity"/>
    <property type="evidence" value="ECO:0007669"/>
    <property type="project" value="UniProtKB-KW"/>
</dbReference>
<feature type="chain" id="PRO_5039633917" evidence="9">
    <location>
        <begin position="23"/>
        <end position="322"/>
    </location>
</feature>
<organism evidence="11 12">
    <name type="scientific">Planotetraspora phitsanulokensis</name>
    <dbReference type="NCBI Taxonomy" id="575192"/>
    <lineage>
        <taxon>Bacteria</taxon>
        <taxon>Bacillati</taxon>
        <taxon>Actinomycetota</taxon>
        <taxon>Actinomycetes</taxon>
        <taxon>Streptosporangiales</taxon>
        <taxon>Streptosporangiaceae</taxon>
        <taxon>Planotetraspora</taxon>
    </lineage>
</organism>
<proteinExistence type="inferred from homology"/>
<evidence type="ECO:0000256" key="6">
    <source>
        <dbReference type="ARBA" id="ARBA00022833"/>
    </source>
</evidence>
<evidence type="ECO:0000313" key="11">
    <source>
        <dbReference type="EMBL" id="GII38598.1"/>
    </source>
</evidence>
<dbReference type="SUPFAM" id="SSF55486">
    <property type="entry name" value="Metalloproteases ('zincins'), catalytic domain"/>
    <property type="match status" value="1"/>
</dbReference>
<gene>
    <name evidence="11" type="ORF">Pph01_36010</name>
</gene>
<keyword evidence="4 9" id="KW-0732">Signal</keyword>
<dbReference type="GO" id="GO:0006508">
    <property type="term" value="P:proteolysis"/>
    <property type="evidence" value="ECO:0007669"/>
    <property type="project" value="UniProtKB-KW"/>
</dbReference>
<accession>A0A8J3XJI6</accession>
<dbReference type="AlphaFoldDB" id="A0A8J3XJI6"/>
<keyword evidence="2" id="KW-0645">Protease</keyword>
<dbReference type="Gene3D" id="3.40.390.10">
    <property type="entry name" value="Collagenase (Catalytic Domain)"/>
    <property type="match status" value="1"/>
</dbReference>
<evidence type="ECO:0000256" key="1">
    <source>
        <dbReference type="ARBA" id="ARBA00008721"/>
    </source>
</evidence>
<keyword evidence="5" id="KW-0378">Hydrolase</keyword>
<feature type="domain" description="Peptidase M43 pregnancy-associated plasma-A" evidence="10">
    <location>
        <begin position="228"/>
        <end position="310"/>
    </location>
</feature>
<comment type="similarity">
    <text evidence="1">Belongs to the peptidase M43B family.</text>
</comment>
<dbReference type="Proteomes" id="UP000622547">
    <property type="component" value="Unassembled WGS sequence"/>
</dbReference>
<keyword evidence="3" id="KW-0479">Metal-binding</keyword>
<keyword evidence="7 11" id="KW-0482">Metalloprotease</keyword>
<evidence type="ECO:0000313" key="12">
    <source>
        <dbReference type="Proteomes" id="UP000622547"/>
    </source>
</evidence>
<keyword evidence="12" id="KW-1185">Reference proteome</keyword>
<comment type="caution">
    <text evidence="11">The sequence shown here is derived from an EMBL/GenBank/DDBJ whole genome shotgun (WGS) entry which is preliminary data.</text>
</comment>
<evidence type="ECO:0000256" key="5">
    <source>
        <dbReference type="ARBA" id="ARBA00022801"/>
    </source>
</evidence>
<name>A0A8J3XJI6_9ACTN</name>
<evidence type="ECO:0000256" key="3">
    <source>
        <dbReference type="ARBA" id="ARBA00022723"/>
    </source>
</evidence>
<evidence type="ECO:0000256" key="7">
    <source>
        <dbReference type="ARBA" id="ARBA00023049"/>
    </source>
</evidence>
<evidence type="ECO:0000256" key="2">
    <source>
        <dbReference type="ARBA" id="ARBA00022670"/>
    </source>
</evidence>
<dbReference type="InterPro" id="IPR008754">
    <property type="entry name" value="Peptidase_M43"/>
</dbReference>
<dbReference type="InterPro" id="IPR024079">
    <property type="entry name" value="MetalloPept_cat_dom_sf"/>
</dbReference>
<evidence type="ECO:0000259" key="10">
    <source>
        <dbReference type="Pfam" id="PF05572"/>
    </source>
</evidence>
<sequence>MARCATAVLMACLFTLGGGPLAGARADSRPQRAEVRSEAECEVAEPQGEAALRPGAGGLTHAVEPREPGAEEIARMSADLRRRLAESGSRRQVPATGEINVPLWVHVIKDGVLGLPDTGVRRQVDTLNAAYGGKLGGVDTGVRFVLTGITHTDSKEWFRDPLGNEAAIKTKLRMGGPETLNLYIAQLGELVLGYATYPYWYQGEPALDGVVIDWRSVPGGPLRDFDKGFTAVHEIGHWLGLLHTFENGCAAPGDSVDDTPPEAYPTTGCPASKDTCKEPGQDPVHNFMDYAQDRCMTNFTAGQAVRMRQMWDLYRRPAVPVT</sequence>
<dbReference type="Pfam" id="PF05572">
    <property type="entry name" value="Peptidase_M43"/>
    <property type="match status" value="1"/>
</dbReference>
<dbReference type="GO" id="GO:0046872">
    <property type="term" value="F:metal ion binding"/>
    <property type="evidence" value="ECO:0007669"/>
    <property type="project" value="UniProtKB-KW"/>
</dbReference>
<evidence type="ECO:0000256" key="9">
    <source>
        <dbReference type="SAM" id="SignalP"/>
    </source>
</evidence>
<evidence type="ECO:0000256" key="8">
    <source>
        <dbReference type="ARBA" id="ARBA00023157"/>
    </source>
</evidence>
<keyword evidence="6" id="KW-0862">Zinc</keyword>
<dbReference type="CDD" id="cd04275">
    <property type="entry name" value="ZnMc_pappalysin_like"/>
    <property type="match status" value="1"/>
</dbReference>